<evidence type="ECO:0000313" key="12">
    <source>
        <dbReference type="Proteomes" id="UP000075799"/>
    </source>
</evidence>
<evidence type="ECO:0000256" key="2">
    <source>
        <dbReference type="ARBA" id="ARBA00009677"/>
    </source>
</evidence>
<gene>
    <name evidence="11" type="primary">flgG</name>
    <name evidence="11" type="ORF">AZI87_09340</name>
</gene>
<dbReference type="InterPro" id="IPR001444">
    <property type="entry name" value="Flag_bb_rod_N"/>
</dbReference>
<evidence type="ECO:0000256" key="7">
    <source>
        <dbReference type="RuleBase" id="RU362116"/>
    </source>
</evidence>
<dbReference type="InterPro" id="IPR012834">
    <property type="entry name" value="FlgG_G_neg"/>
</dbReference>
<dbReference type="InterPro" id="IPR019776">
    <property type="entry name" value="Flagellar_basal_body_rod_CS"/>
</dbReference>
<dbReference type="InterPro" id="IPR053967">
    <property type="entry name" value="LlgE_F_G-like_D1"/>
</dbReference>
<comment type="subunit">
    <text evidence="5">The basal body constitutes a major portion of the flagellar organelle and consists of four rings (L,P,S, and M) mounted on a central rod. The rod consists of about 26 subunits of FlgG in the distal portion, and FlgB, FlgC and FlgF are thought to build up the proximal portion of the rod with about 6 subunits each.</text>
</comment>
<keyword evidence="4 7" id="KW-0975">Bacterial flagellum</keyword>
<dbReference type="GO" id="GO:0009426">
    <property type="term" value="C:bacterial-type flagellum basal body, distal rod"/>
    <property type="evidence" value="ECO:0007669"/>
    <property type="project" value="UniProtKB-UniRule"/>
</dbReference>
<dbReference type="RefSeq" id="WP_063206270.1">
    <property type="nucleotide sequence ID" value="NZ_LUKD01000001.1"/>
</dbReference>
<comment type="caution">
    <text evidence="11">The sequence shown here is derived from an EMBL/GenBank/DDBJ whole genome shotgun (WGS) entry which is preliminary data.</text>
</comment>
<dbReference type="InterPro" id="IPR020013">
    <property type="entry name" value="Flagellar_FlgE/F/G"/>
</dbReference>
<evidence type="ECO:0000256" key="3">
    <source>
        <dbReference type="ARBA" id="ARBA00017948"/>
    </source>
</evidence>
<evidence type="ECO:0000256" key="6">
    <source>
        <dbReference type="NCBIfam" id="TIGR02488"/>
    </source>
</evidence>
<dbReference type="InterPro" id="IPR037925">
    <property type="entry name" value="FlgE/F/G-like"/>
</dbReference>
<comment type="similarity">
    <text evidence="2 7">Belongs to the flagella basal body rod proteins family.</text>
</comment>
<dbReference type="AlphaFoldDB" id="A0A162H0L3"/>
<keyword evidence="11" id="KW-0966">Cell projection</keyword>
<feature type="domain" description="Flagellar hook protein FlgE/F/G-like D1" evidence="10">
    <location>
        <begin position="97"/>
        <end position="159"/>
    </location>
</feature>
<dbReference type="Pfam" id="PF06429">
    <property type="entry name" value="Flg_bbr_C"/>
    <property type="match status" value="1"/>
</dbReference>
<dbReference type="OrthoDB" id="5290298at2"/>
<dbReference type="EMBL" id="LUKD01000001">
    <property type="protein sequence ID" value="KYG69377.1"/>
    <property type="molecule type" value="Genomic_DNA"/>
</dbReference>
<dbReference type="PANTHER" id="PTHR30435:SF19">
    <property type="entry name" value="FLAGELLAR BASAL-BODY ROD PROTEIN FLGG"/>
    <property type="match status" value="1"/>
</dbReference>
<dbReference type="NCBIfam" id="TIGR02488">
    <property type="entry name" value="flgG_G_neg"/>
    <property type="match status" value="1"/>
</dbReference>
<evidence type="ECO:0000256" key="4">
    <source>
        <dbReference type="ARBA" id="ARBA00023143"/>
    </source>
</evidence>
<accession>A0A162H0L3</accession>
<evidence type="ECO:0000259" key="10">
    <source>
        <dbReference type="Pfam" id="PF22692"/>
    </source>
</evidence>
<feature type="domain" description="Flagellar basal body rod protein N-terminal" evidence="8">
    <location>
        <begin position="5"/>
        <end position="35"/>
    </location>
</feature>
<evidence type="ECO:0000256" key="1">
    <source>
        <dbReference type="ARBA" id="ARBA00004117"/>
    </source>
</evidence>
<sequence length="261" mass="27674">MLKSLNTAATGMAAQQTNMDVISNNIANVSTNGFKKSRAEFEDLMYQTQKEPGAQSGMNAYSPNGVQVGLGVRTAGIQKNFENGSAAVTKNPLDLQIEGSGFFQILTPDGQIGYTRDGAFQKDPNGRVVDKNGNLLQPEITVPPDVAGLEIAPNGEVRVIQGLNSAPQTIGQIDLVNFVNPAGLKAVGKNVFMPSPSSGQPVVARPGMNGTGYLAQGQLETSNVNIAEEMVNMITAQRAFETNSKVIQASDQMLQSVNSMR</sequence>
<dbReference type="PROSITE" id="PS00588">
    <property type="entry name" value="FLAGELLA_BB_ROD"/>
    <property type="match status" value="1"/>
</dbReference>
<organism evidence="11 12">
    <name type="scientific">Bdellovibrio bacteriovorus</name>
    <dbReference type="NCBI Taxonomy" id="959"/>
    <lineage>
        <taxon>Bacteria</taxon>
        <taxon>Pseudomonadati</taxon>
        <taxon>Bdellovibrionota</taxon>
        <taxon>Bdellovibrionia</taxon>
        <taxon>Bdellovibrionales</taxon>
        <taxon>Pseudobdellovibrionaceae</taxon>
        <taxon>Bdellovibrio</taxon>
    </lineage>
</organism>
<name>A0A162H0L3_BDEBC</name>
<dbReference type="Pfam" id="PF22692">
    <property type="entry name" value="LlgE_F_G_D1"/>
    <property type="match status" value="1"/>
</dbReference>
<evidence type="ECO:0000256" key="5">
    <source>
        <dbReference type="ARBA" id="ARBA00025933"/>
    </source>
</evidence>
<dbReference type="NCBIfam" id="TIGR03506">
    <property type="entry name" value="FlgEFG_subfam"/>
    <property type="match status" value="2"/>
</dbReference>
<evidence type="ECO:0000259" key="9">
    <source>
        <dbReference type="Pfam" id="PF06429"/>
    </source>
</evidence>
<protein>
    <recommendedName>
        <fullName evidence="3 6">Flagellar basal-body rod protein FlgG</fullName>
    </recommendedName>
</protein>
<dbReference type="PANTHER" id="PTHR30435">
    <property type="entry name" value="FLAGELLAR PROTEIN"/>
    <property type="match status" value="1"/>
</dbReference>
<dbReference type="Pfam" id="PF00460">
    <property type="entry name" value="Flg_bb_rod"/>
    <property type="match status" value="1"/>
</dbReference>
<dbReference type="Proteomes" id="UP000075799">
    <property type="component" value="Unassembled WGS sequence"/>
</dbReference>
<keyword evidence="11" id="KW-0282">Flagellum</keyword>
<keyword evidence="11" id="KW-0969">Cilium</keyword>
<dbReference type="InterPro" id="IPR010930">
    <property type="entry name" value="Flg_bb/hook_C_dom"/>
</dbReference>
<dbReference type="SUPFAM" id="SSF117143">
    <property type="entry name" value="Flagellar hook protein flgE"/>
    <property type="match status" value="1"/>
</dbReference>
<proteinExistence type="inferred from homology"/>
<feature type="domain" description="Flagellar basal-body/hook protein C-terminal" evidence="9">
    <location>
        <begin position="215"/>
        <end position="260"/>
    </location>
</feature>
<evidence type="ECO:0000313" key="11">
    <source>
        <dbReference type="EMBL" id="KYG69377.1"/>
    </source>
</evidence>
<evidence type="ECO:0000259" key="8">
    <source>
        <dbReference type="Pfam" id="PF00460"/>
    </source>
</evidence>
<reference evidence="11 12" key="1">
    <citation type="submission" date="2016-03" db="EMBL/GenBank/DDBJ databases">
        <authorList>
            <person name="Ploux O."/>
        </authorList>
    </citation>
    <scope>NUCLEOTIDE SEQUENCE [LARGE SCALE GENOMIC DNA]</scope>
    <source>
        <strain evidence="11 12">EC13</strain>
    </source>
</reference>
<comment type="subcellular location">
    <subcellularLocation>
        <location evidence="1 7">Bacterial flagellum basal body</location>
    </subcellularLocation>
</comment>
<dbReference type="GO" id="GO:0071978">
    <property type="term" value="P:bacterial-type flagellum-dependent swarming motility"/>
    <property type="evidence" value="ECO:0007669"/>
    <property type="project" value="TreeGrafter"/>
</dbReference>